<keyword evidence="3" id="KW-1185">Reference proteome</keyword>
<comment type="caution">
    <text evidence="2">The sequence shown here is derived from an EMBL/GenBank/DDBJ whole genome shotgun (WGS) entry which is preliminary data.</text>
</comment>
<accession>A0AAV1J935</accession>
<evidence type="ECO:0000256" key="1">
    <source>
        <dbReference type="SAM" id="MobiDB-lite"/>
    </source>
</evidence>
<protein>
    <submittedName>
        <fullName evidence="2">Uncharacterized protein</fullName>
    </submittedName>
</protein>
<reference evidence="2 3" key="1">
    <citation type="submission" date="2023-11" db="EMBL/GenBank/DDBJ databases">
        <authorList>
            <person name="Okamura Y."/>
        </authorList>
    </citation>
    <scope>NUCLEOTIDE SEQUENCE [LARGE SCALE GENOMIC DNA]</scope>
</reference>
<proteinExistence type="predicted"/>
<evidence type="ECO:0000313" key="2">
    <source>
        <dbReference type="EMBL" id="CAK1545519.1"/>
    </source>
</evidence>
<feature type="region of interest" description="Disordered" evidence="1">
    <location>
        <begin position="1"/>
        <end position="20"/>
    </location>
</feature>
<organism evidence="2 3">
    <name type="scientific">Leptosia nina</name>
    <dbReference type="NCBI Taxonomy" id="320188"/>
    <lineage>
        <taxon>Eukaryota</taxon>
        <taxon>Metazoa</taxon>
        <taxon>Ecdysozoa</taxon>
        <taxon>Arthropoda</taxon>
        <taxon>Hexapoda</taxon>
        <taxon>Insecta</taxon>
        <taxon>Pterygota</taxon>
        <taxon>Neoptera</taxon>
        <taxon>Endopterygota</taxon>
        <taxon>Lepidoptera</taxon>
        <taxon>Glossata</taxon>
        <taxon>Ditrysia</taxon>
        <taxon>Papilionoidea</taxon>
        <taxon>Pieridae</taxon>
        <taxon>Pierinae</taxon>
        <taxon>Leptosia</taxon>
    </lineage>
</organism>
<name>A0AAV1J935_9NEOP</name>
<dbReference type="EMBL" id="CAVLEF010000007">
    <property type="protein sequence ID" value="CAK1545519.1"/>
    <property type="molecule type" value="Genomic_DNA"/>
</dbReference>
<dbReference type="Proteomes" id="UP001497472">
    <property type="component" value="Unassembled WGS sequence"/>
</dbReference>
<dbReference type="AlphaFoldDB" id="A0AAV1J935"/>
<sequence>MNLRGLGDPLNPRAVAPATPPAERDTVRFLCSLDDVNVQDTICRTVHSLERLKPNNAILRTLEIHLHNFYHYKRDDNSQRKFIEGVPIWVIYLRNVD</sequence>
<evidence type="ECO:0000313" key="3">
    <source>
        <dbReference type="Proteomes" id="UP001497472"/>
    </source>
</evidence>
<gene>
    <name evidence="2" type="ORF">LNINA_LOCUS5159</name>
</gene>